<name>A0A1S3DEB9_DIACI</name>
<dbReference type="PANTHER" id="PTHR12843">
    <property type="entry name" value="PROTEIN-LYSINE N-METHYLTRANSFERASE METTL10"/>
    <property type="match status" value="1"/>
</dbReference>
<dbReference type="OMA" id="HWSAVYE"/>
<dbReference type="InterPro" id="IPR029063">
    <property type="entry name" value="SAM-dependent_MTases_sf"/>
</dbReference>
<proteinExistence type="predicted"/>
<dbReference type="PaxDb" id="121845-A0A1S3DEB9"/>
<dbReference type="GO" id="GO:0016279">
    <property type="term" value="F:protein-lysine N-methyltransferase activity"/>
    <property type="evidence" value="ECO:0007669"/>
    <property type="project" value="TreeGrafter"/>
</dbReference>
<feature type="compositionally biased region" description="Acidic residues" evidence="1">
    <location>
        <begin position="9"/>
        <end position="19"/>
    </location>
</feature>
<evidence type="ECO:0000313" key="3">
    <source>
        <dbReference type="RefSeq" id="XP_008480039.1"/>
    </source>
</evidence>
<dbReference type="RefSeq" id="XP_008480039.1">
    <property type="nucleotide sequence ID" value="XM_008481817.3"/>
</dbReference>
<organism evidence="2 3">
    <name type="scientific">Diaphorina citri</name>
    <name type="common">Asian citrus psyllid</name>
    <dbReference type="NCBI Taxonomy" id="121845"/>
    <lineage>
        <taxon>Eukaryota</taxon>
        <taxon>Metazoa</taxon>
        <taxon>Ecdysozoa</taxon>
        <taxon>Arthropoda</taxon>
        <taxon>Hexapoda</taxon>
        <taxon>Insecta</taxon>
        <taxon>Pterygota</taxon>
        <taxon>Neoptera</taxon>
        <taxon>Paraneoptera</taxon>
        <taxon>Hemiptera</taxon>
        <taxon>Sternorrhyncha</taxon>
        <taxon>Psylloidea</taxon>
        <taxon>Psyllidae</taxon>
        <taxon>Diaphorininae</taxon>
        <taxon>Diaphorina</taxon>
    </lineage>
</organism>
<dbReference type="Proteomes" id="UP000079169">
    <property type="component" value="Unplaced"/>
</dbReference>
<sequence>MSGEHKDEESELNSDEELDPSVLGTIDHWKKEYSESIERFEDYGDIGEIWFGRDCMKRIVRWMSSSNLVSKSDNIVDLGCGNAALLIDLVSSFPTLVNYFAVHLFFKQSNKLISIY</sequence>
<dbReference type="GO" id="GO:0005737">
    <property type="term" value="C:cytoplasm"/>
    <property type="evidence" value="ECO:0007669"/>
    <property type="project" value="TreeGrafter"/>
</dbReference>
<keyword evidence="2" id="KW-1185">Reference proteome</keyword>
<dbReference type="STRING" id="121845.A0A1S3DEB9"/>
<feature type="region of interest" description="Disordered" evidence="1">
    <location>
        <begin position="1"/>
        <end position="20"/>
    </location>
</feature>
<reference evidence="3" key="1">
    <citation type="submission" date="2025-08" db="UniProtKB">
        <authorList>
            <consortium name="RefSeq"/>
        </authorList>
    </citation>
    <scope>IDENTIFICATION</scope>
</reference>
<evidence type="ECO:0000256" key="1">
    <source>
        <dbReference type="SAM" id="MobiDB-lite"/>
    </source>
</evidence>
<dbReference type="KEGG" id="dci:103516829"/>
<evidence type="ECO:0000313" key="2">
    <source>
        <dbReference type="Proteomes" id="UP000079169"/>
    </source>
</evidence>
<gene>
    <name evidence="3" type="primary">LOC103516829</name>
</gene>
<dbReference type="PANTHER" id="PTHR12843:SF5">
    <property type="entry name" value="EEF1A LYSINE METHYLTRANSFERASE 2"/>
    <property type="match status" value="1"/>
</dbReference>
<dbReference type="GeneID" id="103516829"/>
<dbReference type="SUPFAM" id="SSF53335">
    <property type="entry name" value="S-adenosyl-L-methionine-dependent methyltransferases"/>
    <property type="match status" value="1"/>
</dbReference>
<accession>A0A1S3DEB9</accession>
<dbReference type="AlphaFoldDB" id="A0A1S3DEB9"/>
<protein>
    <submittedName>
        <fullName evidence="3">EEF1A lysine methyltransferase 2-like</fullName>
    </submittedName>
</protein>